<sequence>MDPQDLRTVRKGLMWSLIHIVPAAFSTYEHLSHLKALGRPESPLPFDIILEALLSLALGVVGASIKAPATEEITWASEMKKRCVLLHGAYTRLSLSERVFIARDIAQSSMTTILLEPLKNLQNLSHNLFQSLSPPQNKPPPPPPITAFTVCDAALAAAIQLARTHQMKQRRIEALKQEVLLLEERWRAIVEELEEGRRDLERIIEEGEERIDAIEKAKEAAIPYPELLAYAQSLSAFTSAPPNMPDLSLPGQPPPPLFFPPFPNEEKMRRGRLNAEAPLGILGETHSVGRPPSLSPPPEQTHGAAHPYRPADNRPVQPMFDFDLDLNPDL</sequence>
<dbReference type="EMBL" id="SGPL01000133">
    <property type="protein sequence ID" value="THH16961.1"/>
    <property type="molecule type" value="Genomic_DNA"/>
</dbReference>
<name>A0A4S4LYS2_9AGAM</name>
<dbReference type="PANTHER" id="PTHR13208:SF2">
    <property type="entry name" value="MEDIATOR OF RNA POLYMERASE II TRANSCRIPTION SUBUNIT 4"/>
    <property type="match status" value="1"/>
</dbReference>
<comment type="subunit">
    <text evidence="13">Component of the Mediator complex.</text>
</comment>
<evidence type="ECO:0000256" key="7">
    <source>
        <dbReference type="ARBA" id="ARBA00022989"/>
    </source>
</evidence>
<evidence type="ECO:0000256" key="2">
    <source>
        <dbReference type="ARBA" id="ARBA00004127"/>
    </source>
</evidence>
<proteinExistence type="inferred from homology"/>
<evidence type="ECO:0000313" key="17">
    <source>
        <dbReference type="Proteomes" id="UP000310158"/>
    </source>
</evidence>
<evidence type="ECO:0000256" key="14">
    <source>
        <dbReference type="SAM" id="Coils"/>
    </source>
</evidence>
<comment type="similarity">
    <text evidence="4 13">Belongs to the Mediator complex subunit 4 family.</text>
</comment>
<keyword evidence="17" id="KW-1185">Reference proteome</keyword>
<dbReference type="Pfam" id="PF10270">
    <property type="entry name" value="MMgT"/>
    <property type="match status" value="1"/>
</dbReference>
<accession>A0A4S4LYS2</accession>
<keyword evidence="8 13" id="KW-0805">Transcription regulation</keyword>
<dbReference type="AlphaFoldDB" id="A0A4S4LYS2"/>
<keyword evidence="11 13" id="KW-0539">Nucleus</keyword>
<evidence type="ECO:0000256" key="3">
    <source>
        <dbReference type="ARBA" id="ARBA00006109"/>
    </source>
</evidence>
<keyword evidence="7" id="KW-1133">Transmembrane helix</keyword>
<evidence type="ECO:0000256" key="4">
    <source>
        <dbReference type="ARBA" id="ARBA00009626"/>
    </source>
</evidence>
<evidence type="ECO:0000256" key="15">
    <source>
        <dbReference type="SAM" id="MobiDB-lite"/>
    </source>
</evidence>
<dbReference type="InterPro" id="IPR018937">
    <property type="entry name" value="MMgT"/>
</dbReference>
<feature type="region of interest" description="Disordered" evidence="15">
    <location>
        <begin position="283"/>
        <end position="330"/>
    </location>
</feature>
<comment type="caution">
    <text evidence="16">The sequence shown here is derived from an EMBL/GenBank/DDBJ whole genome shotgun (WGS) entry which is preliminary data.</text>
</comment>
<dbReference type="GO" id="GO:0006357">
    <property type="term" value="P:regulation of transcription by RNA polymerase II"/>
    <property type="evidence" value="ECO:0007669"/>
    <property type="project" value="InterPro"/>
</dbReference>
<dbReference type="OrthoDB" id="1929813at2759"/>
<dbReference type="GO" id="GO:0003712">
    <property type="term" value="F:transcription coregulator activity"/>
    <property type="evidence" value="ECO:0007669"/>
    <property type="project" value="InterPro"/>
</dbReference>
<evidence type="ECO:0000256" key="12">
    <source>
        <dbReference type="ARBA" id="ARBA00031257"/>
    </source>
</evidence>
<keyword evidence="14" id="KW-0175">Coiled coil</keyword>
<evidence type="ECO:0000256" key="13">
    <source>
        <dbReference type="RuleBase" id="RU364141"/>
    </source>
</evidence>
<keyword evidence="10 13" id="KW-0804">Transcription</keyword>
<dbReference type="Pfam" id="PF10018">
    <property type="entry name" value="Med4"/>
    <property type="match status" value="1"/>
</dbReference>
<reference evidence="16 17" key="1">
    <citation type="submission" date="2019-02" db="EMBL/GenBank/DDBJ databases">
        <title>Genome sequencing of the rare red list fungi Bondarzewia mesenterica.</title>
        <authorList>
            <person name="Buettner E."/>
            <person name="Kellner H."/>
        </authorList>
    </citation>
    <scope>NUCLEOTIDE SEQUENCE [LARGE SCALE GENOMIC DNA]</scope>
    <source>
        <strain evidence="16 17">DSM 108281</strain>
    </source>
</reference>
<dbReference type="Proteomes" id="UP000310158">
    <property type="component" value="Unassembled WGS sequence"/>
</dbReference>
<gene>
    <name evidence="13" type="primary">MED4</name>
    <name evidence="16" type="ORF">EW146_g3756</name>
</gene>
<evidence type="ECO:0000313" key="16">
    <source>
        <dbReference type="EMBL" id="THH16961.1"/>
    </source>
</evidence>
<feature type="coiled-coil region" evidence="14">
    <location>
        <begin position="158"/>
        <end position="217"/>
    </location>
</feature>
<protein>
    <recommendedName>
        <fullName evidence="5 13">Mediator of RNA polymerase II transcription subunit 4</fullName>
    </recommendedName>
    <alternativeName>
        <fullName evidence="12 13">Mediator complex subunit 4</fullName>
    </alternativeName>
</protein>
<evidence type="ECO:0000256" key="9">
    <source>
        <dbReference type="ARBA" id="ARBA00023136"/>
    </source>
</evidence>
<evidence type="ECO:0000256" key="11">
    <source>
        <dbReference type="ARBA" id="ARBA00023242"/>
    </source>
</evidence>
<dbReference type="PANTHER" id="PTHR13208">
    <property type="entry name" value="MEDIATOR OF RNA POLYMERASE II TRANSCRIPTION SUBUNIT 4"/>
    <property type="match status" value="1"/>
</dbReference>
<comment type="function">
    <text evidence="13">Component of the Mediator complex, a coactivator involved in the regulated transcription of nearly all RNA polymerase II-dependent genes. Mediator functions as a bridge to convey information from gene-specific regulatory proteins to the basal RNA polymerase II transcription machinery. Mediator is recruited to promoters by direct interactions with regulatory proteins and serves as a scaffold for the assembly of a functional preinitiation complex with RNA polymerase II and the general transcription factors.</text>
</comment>
<comment type="similarity">
    <text evidence="3">Belongs to the membrane magnesium transporter (TC 1.A.67) family.</text>
</comment>
<dbReference type="GO" id="GO:0070847">
    <property type="term" value="C:core mediator complex"/>
    <property type="evidence" value="ECO:0007669"/>
    <property type="project" value="TreeGrafter"/>
</dbReference>
<evidence type="ECO:0000256" key="8">
    <source>
        <dbReference type="ARBA" id="ARBA00023015"/>
    </source>
</evidence>
<evidence type="ECO:0000256" key="5">
    <source>
        <dbReference type="ARBA" id="ARBA00020629"/>
    </source>
</evidence>
<dbReference type="GO" id="GO:0012505">
    <property type="term" value="C:endomembrane system"/>
    <property type="evidence" value="ECO:0007669"/>
    <property type="project" value="UniProtKB-SubCell"/>
</dbReference>
<dbReference type="InterPro" id="IPR019258">
    <property type="entry name" value="Mediator_Med4"/>
</dbReference>
<evidence type="ECO:0000256" key="6">
    <source>
        <dbReference type="ARBA" id="ARBA00022692"/>
    </source>
</evidence>
<keyword evidence="13" id="KW-0010">Activator</keyword>
<evidence type="ECO:0000256" key="10">
    <source>
        <dbReference type="ARBA" id="ARBA00023163"/>
    </source>
</evidence>
<evidence type="ECO:0000256" key="1">
    <source>
        <dbReference type="ARBA" id="ARBA00004123"/>
    </source>
</evidence>
<keyword evidence="9" id="KW-0472">Membrane</keyword>
<keyword evidence="6" id="KW-0812">Transmembrane</keyword>
<dbReference type="GO" id="GO:0016592">
    <property type="term" value="C:mediator complex"/>
    <property type="evidence" value="ECO:0007669"/>
    <property type="project" value="InterPro"/>
</dbReference>
<organism evidence="16 17">
    <name type="scientific">Bondarzewia mesenterica</name>
    <dbReference type="NCBI Taxonomy" id="1095465"/>
    <lineage>
        <taxon>Eukaryota</taxon>
        <taxon>Fungi</taxon>
        <taxon>Dikarya</taxon>
        <taxon>Basidiomycota</taxon>
        <taxon>Agaricomycotina</taxon>
        <taxon>Agaricomycetes</taxon>
        <taxon>Russulales</taxon>
        <taxon>Bondarzewiaceae</taxon>
        <taxon>Bondarzewia</taxon>
    </lineage>
</organism>
<comment type="subcellular location">
    <subcellularLocation>
        <location evidence="2">Endomembrane system</location>
        <topology evidence="2">Multi-pass membrane protein</topology>
    </subcellularLocation>
    <subcellularLocation>
        <location evidence="1 13">Nucleus</location>
    </subcellularLocation>
</comment>